<evidence type="ECO:0000256" key="3">
    <source>
        <dbReference type="ARBA" id="ARBA00022741"/>
    </source>
</evidence>
<evidence type="ECO:0000313" key="16">
    <source>
        <dbReference type="Proteomes" id="UP001596122"/>
    </source>
</evidence>
<keyword evidence="5 15" id="KW-0347">Helicase</keyword>
<dbReference type="InterPro" id="IPR004589">
    <property type="entry name" value="DNA_helicase_ATP-dep_RecQ"/>
</dbReference>
<feature type="domain" description="Helicase ATP-binding" evidence="13">
    <location>
        <begin position="31"/>
        <end position="199"/>
    </location>
</feature>
<dbReference type="SMART" id="SM00487">
    <property type="entry name" value="DEXDc"/>
    <property type="match status" value="1"/>
</dbReference>
<name>A0ABW0GR13_9MICO</name>
<dbReference type="Pfam" id="PF16124">
    <property type="entry name" value="RecQ_Zn_bind"/>
    <property type="match status" value="1"/>
</dbReference>
<dbReference type="SMART" id="SM00490">
    <property type="entry name" value="HELICc"/>
    <property type="match status" value="1"/>
</dbReference>
<evidence type="ECO:0000256" key="12">
    <source>
        <dbReference type="ARBA" id="ARBA00044550"/>
    </source>
</evidence>
<keyword evidence="2" id="KW-0479">Metal-binding</keyword>
<dbReference type="Pfam" id="PF00270">
    <property type="entry name" value="DEAD"/>
    <property type="match status" value="1"/>
</dbReference>
<comment type="similarity">
    <text evidence="1">Belongs to the helicase family. RecQ subfamily.</text>
</comment>
<keyword evidence="16" id="KW-1185">Reference proteome</keyword>
<keyword evidence="6" id="KW-0067">ATP-binding</keyword>
<gene>
    <name evidence="15" type="ORF">ACFPJ6_14400</name>
</gene>
<dbReference type="NCBIfam" id="TIGR00614">
    <property type="entry name" value="recQ_fam"/>
    <property type="match status" value="1"/>
</dbReference>
<dbReference type="InterPro" id="IPR011545">
    <property type="entry name" value="DEAD/DEAH_box_helicase_dom"/>
</dbReference>
<dbReference type="GO" id="GO:0016787">
    <property type="term" value="F:hydrolase activity"/>
    <property type="evidence" value="ECO:0007669"/>
    <property type="project" value="UniProtKB-KW"/>
</dbReference>
<protein>
    <recommendedName>
        <fullName evidence="11">ATP-dependent DNA helicase RecQ</fullName>
        <ecNumber evidence="10">5.6.2.4</ecNumber>
    </recommendedName>
    <alternativeName>
        <fullName evidence="12">DNA 3'-5' helicase RecQ</fullName>
    </alternativeName>
</protein>
<dbReference type="InterPro" id="IPR014001">
    <property type="entry name" value="Helicase_ATP-bd"/>
</dbReference>
<dbReference type="Proteomes" id="UP001596122">
    <property type="component" value="Unassembled WGS sequence"/>
</dbReference>
<evidence type="ECO:0000256" key="11">
    <source>
        <dbReference type="ARBA" id="ARBA00044535"/>
    </source>
</evidence>
<evidence type="ECO:0000256" key="2">
    <source>
        <dbReference type="ARBA" id="ARBA00022723"/>
    </source>
</evidence>
<dbReference type="InterPro" id="IPR001650">
    <property type="entry name" value="Helicase_C-like"/>
</dbReference>
<evidence type="ECO:0000256" key="1">
    <source>
        <dbReference type="ARBA" id="ARBA00005446"/>
    </source>
</evidence>
<dbReference type="InterPro" id="IPR036388">
    <property type="entry name" value="WH-like_DNA-bd_sf"/>
</dbReference>
<evidence type="ECO:0000256" key="7">
    <source>
        <dbReference type="ARBA" id="ARBA00023125"/>
    </source>
</evidence>
<organism evidence="15 16">
    <name type="scientific">Aquipuribacter nitratireducens</name>
    <dbReference type="NCBI Taxonomy" id="650104"/>
    <lineage>
        <taxon>Bacteria</taxon>
        <taxon>Bacillati</taxon>
        <taxon>Actinomycetota</taxon>
        <taxon>Actinomycetes</taxon>
        <taxon>Micrococcales</taxon>
        <taxon>Intrasporangiaceae</taxon>
        <taxon>Aquipuribacter</taxon>
    </lineage>
</organism>
<dbReference type="RefSeq" id="WP_340270003.1">
    <property type="nucleotide sequence ID" value="NZ_JBBEOG010000005.1"/>
</dbReference>
<dbReference type="InterPro" id="IPR002464">
    <property type="entry name" value="DNA/RNA_helicase_DEAH_CS"/>
</dbReference>
<proteinExistence type="inferred from homology"/>
<dbReference type="PANTHER" id="PTHR13710">
    <property type="entry name" value="DNA HELICASE RECQ FAMILY MEMBER"/>
    <property type="match status" value="1"/>
</dbReference>
<dbReference type="Pfam" id="PF00271">
    <property type="entry name" value="Helicase_C"/>
    <property type="match status" value="1"/>
</dbReference>
<keyword evidence="4 15" id="KW-0378">Hydrolase</keyword>
<dbReference type="PROSITE" id="PS51192">
    <property type="entry name" value="HELICASE_ATP_BIND_1"/>
    <property type="match status" value="1"/>
</dbReference>
<reference evidence="16" key="1">
    <citation type="journal article" date="2019" name="Int. J. Syst. Evol. Microbiol.">
        <title>The Global Catalogue of Microorganisms (GCM) 10K type strain sequencing project: providing services to taxonomists for standard genome sequencing and annotation.</title>
        <authorList>
            <consortium name="The Broad Institute Genomics Platform"/>
            <consortium name="The Broad Institute Genome Sequencing Center for Infectious Disease"/>
            <person name="Wu L."/>
            <person name="Ma J."/>
        </authorList>
    </citation>
    <scope>NUCLEOTIDE SEQUENCE [LARGE SCALE GENOMIC DNA]</scope>
    <source>
        <strain evidence="16">CCUG 43114</strain>
    </source>
</reference>
<dbReference type="PROSITE" id="PS00690">
    <property type="entry name" value="DEAH_ATP_HELICASE"/>
    <property type="match status" value="1"/>
</dbReference>
<evidence type="ECO:0000256" key="6">
    <source>
        <dbReference type="ARBA" id="ARBA00022840"/>
    </source>
</evidence>
<accession>A0ABW0GR13</accession>
<feature type="domain" description="Helicase C-terminal" evidence="14">
    <location>
        <begin position="226"/>
        <end position="372"/>
    </location>
</feature>
<dbReference type="Gene3D" id="3.40.50.300">
    <property type="entry name" value="P-loop containing nucleotide triphosphate hydrolases"/>
    <property type="match status" value="2"/>
</dbReference>
<dbReference type="EMBL" id="JBHSLD010000014">
    <property type="protein sequence ID" value="MFC5381967.1"/>
    <property type="molecule type" value="Genomic_DNA"/>
</dbReference>
<evidence type="ECO:0000259" key="13">
    <source>
        <dbReference type="PROSITE" id="PS51192"/>
    </source>
</evidence>
<evidence type="ECO:0000256" key="9">
    <source>
        <dbReference type="ARBA" id="ARBA00034617"/>
    </source>
</evidence>
<dbReference type="CDD" id="cd17920">
    <property type="entry name" value="DEXHc_RecQ"/>
    <property type="match status" value="1"/>
</dbReference>
<dbReference type="PANTHER" id="PTHR13710:SF105">
    <property type="entry name" value="ATP-DEPENDENT DNA HELICASE Q1"/>
    <property type="match status" value="1"/>
</dbReference>
<dbReference type="GO" id="GO:0003678">
    <property type="term" value="F:DNA helicase activity"/>
    <property type="evidence" value="ECO:0007669"/>
    <property type="project" value="UniProtKB-EC"/>
</dbReference>
<comment type="catalytic activity">
    <reaction evidence="9">
        <text>Couples ATP hydrolysis with the unwinding of duplex DNA by translocating in the 3'-5' direction.</text>
        <dbReference type="EC" id="5.6.2.4"/>
    </reaction>
</comment>
<comment type="caution">
    <text evidence="15">The sequence shown here is derived from an EMBL/GenBank/DDBJ whole genome shotgun (WGS) entry which is preliminary data.</text>
</comment>
<evidence type="ECO:0000313" key="15">
    <source>
        <dbReference type="EMBL" id="MFC5381967.1"/>
    </source>
</evidence>
<evidence type="ECO:0000259" key="14">
    <source>
        <dbReference type="PROSITE" id="PS51194"/>
    </source>
</evidence>
<dbReference type="PROSITE" id="PS51194">
    <property type="entry name" value="HELICASE_CTER"/>
    <property type="match status" value="1"/>
</dbReference>
<evidence type="ECO:0000256" key="8">
    <source>
        <dbReference type="ARBA" id="ARBA00023235"/>
    </source>
</evidence>
<evidence type="ECO:0000256" key="10">
    <source>
        <dbReference type="ARBA" id="ARBA00034808"/>
    </source>
</evidence>
<sequence length="540" mass="57346">MTPPLRQGVARRDAVRAVLGDADLRPEQEEALDALRDGDALLVARSGLGKTAVYDVAGRLVDGLTLVVSPTLSLQRDQLDALRATGNRADAVSSARTAVQRCRALEAAATGDLDVLLLAPEQLGRDEVVDALRDASVGLLVVDEAHCVSEWGHDFRPDYLAVAAARERVGSPRTLAMTATASPHVRDEVVAALGIEGAAVVVGDVDRPEIWLGGREVADERSADDAVVEAVAAVDGAALVYAQTRPDVERLVDRLRDVRPDVRGYHAGLRARERAAVQDAFVAGDLDTVVATSAFGMGIDRPDVRAVVHAGPPPSLDAYYQEVGRAGRDGEASTAVLVHRQEDFAVARHLGAGGGPRRSTLRAVARALAAGEPVDRTGLAEAADLAQRTVARAVGALADVGAVDEQPDGTLRWVADRAVAAVLDDVDAARERRRTTELSRADLVRSYADTLDCRRRVLLGLLGEEHREPCGRCDSCDAGRSEDVTDGAWHIGQDLEHETFGVGTVQVVEPDRITVLFPEHGFTTLATALLEGDESPLRSA</sequence>
<dbReference type="EC" id="5.6.2.4" evidence="10"/>
<keyword evidence="3" id="KW-0547">Nucleotide-binding</keyword>
<keyword evidence="7" id="KW-0238">DNA-binding</keyword>
<evidence type="ECO:0000256" key="4">
    <source>
        <dbReference type="ARBA" id="ARBA00022801"/>
    </source>
</evidence>
<keyword evidence="8" id="KW-0413">Isomerase</keyword>
<dbReference type="InterPro" id="IPR032284">
    <property type="entry name" value="RecQ_Zn-bd"/>
</dbReference>
<dbReference type="InterPro" id="IPR027417">
    <property type="entry name" value="P-loop_NTPase"/>
</dbReference>
<evidence type="ECO:0000256" key="5">
    <source>
        <dbReference type="ARBA" id="ARBA00022806"/>
    </source>
</evidence>
<dbReference type="SUPFAM" id="SSF52540">
    <property type="entry name" value="P-loop containing nucleoside triphosphate hydrolases"/>
    <property type="match status" value="1"/>
</dbReference>
<dbReference type="Gene3D" id="1.10.10.10">
    <property type="entry name" value="Winged helix-like DNA-binding domain superfamily/Winged helix DNA-binding domain"/>
    <property type="match status" value="1"/>
</dbReference>